<evidence type="ECO:0000313" key="3">
    <source>
        <dbReference type="Proteomes" id="UP000584706"/>
    </source>
</evidence>
<name>A0A7J9RZT6_METMI</name>
<dbReference type="EMBL" id="JACHIQ010000001">
    <property type="protein sequence ID" value="MBB6066838.1"/>
    <property type="molecule type" value="Genomic_DNA"/>
</dbReference>
<evidence type="ECO:0000313" key="2">
    <source>
        <dbReference type="EMBL" id="MBB6066838.1"/>
    </source>
</evidence>
<dbReference type="PANTHER" id="PTHR45947:SF13">
    <property type="entry name" value="TRANSFERASE"/>
    <property type="match status" value="1"/>
</dbReference>
<sequence>MKIIEFNDYISKVGGAEEIFKTSIELLDKNNEIFTMSFDNGDLKNHIYLKNDNFIIKLINKYLFNPFLYLKIKKICNDVNPDVIHIHNINCAPITILMAIKNHKIAHTVHSFGIVCPISWCIHKSDNKPCNGSSGLQCLKHCVPKYGKRGILLAPYLLYFKLIQHLKRRYITKYITPSKKLNEIMVCNGFKNIITINNPSIPHKTSEITEECLKKSFETKTILYVGKMVDLKGVRDYFENIQNNTKYNFVFVGDGQLLEELRTSNKNPNIKFLGVVDHKNIYKIYKESSIVIVPSKCMDNFPTTILESKTHGKPVIAKNIGGIPEMITGGHDGILFENFSEIPEKIDKIMENYTIYQNYALNSSKSRLKFGKEKYLNKLINELKN</sequence>
<dbReference type="SUPFAM" id="SSF53756">
    <property type="entry name" value="UDP-Glycosyltransferase/glycogen phosphorylase"/>
    <property type="match status" value="1"/>
</dbReference>
<protein>
    <submittedName>
        <fullName evidence="2">Glycosyltransferase involved in cell wall biosynthesis</fullName>
    </submittedName>
</protein>
<reference evidence="2 3" key="1">
    <citation type="submission" date="2020-08" db="EMBL/GenBank/DDBJ databases">
        <title>Genomic Encyclopedia of Type Strains, Phase IV (KMG-V): Genome sequencing to study the core and pangenomes of soil and plant-associated prokaryotes.</title>
        <authorList>
            <person name="Whitman W."/>
        </authorList>
    </citation>
    <scope>NUCLEOTIDE SEQUENCE [LARGE SCALE GENOMIC DNA]</scope>
    <source>
        <strain evidence="2 3">DSM 7078</strain>
    </source>
</reference>
<dbReference type="Pfam" id="PF00534">
    <property type="entry name" value="Glycos_transf_1"/>
    <property type="match status" value="1"/>
</dbReference>
<proteinExistence type="predicted"/>
<dbReference type="InterPro" id="IPR050194">
    <property type="entry name" value="Glycosyltransferase_grp1"/>
</dbReference>
<dbReference type="AlphaFoldDB" id="A0A7J9RZT6"/>
<dbReference type="GO" id="GO:0016757">
    <property type="term" value="F:glycosyltransferase activity"/>
    <property type="evidence" value="ECO:0007669"/>
    <property type="project" value="InterPro"/>
</dbReference>
<evidence type="ECO:0000259" key="1">
    <source>
        <dbReference type="Pfam" id="PF00534"/>
    </source>
</evidence>
<dbReference type="CDD" id="cd03801">
    <property type="entry name" value="GT4_PimA-like"/>
    <property type="match status" value="1"/>
</dbReference>
<accession>A0A7J9RZT6</accession>
<keyword evidence="2" id="KW-0808">Transferase</keyword>
<comment type="caution">
    <text evidence="2">The sequence shown here is derived from an EMBL/GenBank/DDBJ whole genome shotgun (WGS) entry which is preliminary data.</text>
</comment>
<feature type="domain" description="Glycosyl transferase family 1" evidence="1">
    <location>
        <begin position="218"/>
        <end position="360"/>
    </location>
</feature>
<dbReference type="InterPro" id="IPR001296">
    <property type="entry name" value="Glyco_trans_1"/>
</dbReference>
<dbReference type="PANTHER" id="PTHR45947">
    <property type="entry name" value="SULFOQUINOVOSYL TRANSFERASE SQD2"/>
    <property type="match status" value="1"/>
</dbReference>
<dbReference type="Gene3D" id="3.40.50.2000">
    <property type="entry name" value="Glycogen Phosphorylase B"/>
    <property type="match status" value="2"/>
</dbReference>
<dbReference type="Proteomes" id="UP000584706">
    <property type="component" value="Unassembled WGS sequence"/>
</dbReference>
<dbReference type="RefSeq" id="WP_183545899.1">
    <property type="nucleotide sequence ID" value="NZ_JACHIQ010000001.1"/>
</dbReference>
<gene>
    <name evidence="2" type="ORF">HNP97_000328</name>
</gene>
<organism evidence="2 3">
    <name type="scientific">Methanococcus maripaludis</name>
    <name type="common">Methanococcus deltae</name>
    <dbReference type="NCBI Taxonomy" id="39152"/>
    <lineage>
        <taxon>Archaea</taxon>
        <taxon>Methanobacteriati</taxon>
        <taxon>Methanobacteriota</taxon>
        <taxon>Methanomada group</taxon>
        <taxon>Methanococci</taxon>
        <taxon>Methanococcales</taxon>
        <taxon>Methanococcaceae</taxon>
        <taxon>Methanococcus</taxon>
    </lineage>
</organism>